<accession>A0ABQ9FH55</accession>
<dbReference type="Pfam" id="PF03357">
    <property type="entry name" value="Snf7"/>
    <property type="match status" value="1"/>
</dbReference>
<dbReference type="SUPFAM" id="SSF52833">
    <property type="entry name" value="Thioredoxin-like"/>
    <property type="match status" value="1"/>
</dbReference>
<gene>
    <name evidence="3" type="ORF">KUTeg_005796</name>
</gene>
<dbReference type="Pfam" id="PF25239">
    <property type="entry name" value="WHD_CHMP7"/>
    <property type="match status" value="1"/>
</dbReference>
<dbReference type="InterPro" id="IPR050730">
    <property type="entry name" value="UBX_domain-protein"/>
</dbReference>
<reference evidence="3 4" key="1">
    <citation type="submission" date="2022-12" db="EMBL/GenBank/DDBJ databases">
        <title>Chromosome-level genome of Tegillarca granosa.</title>
        <authorList>
            <person name="Kim J."/>
        </authorList>
    </citation>
    <scope>NUCLEOTIDE SEQUENCE [LARGE SCALE GENOMIC DNA]</scope>
    <source>
        <strain evidence="3">Teg-2019</strain>
        <tissue evidence="3">Adductor muscle</tissue>
    </source>
</reference>
<dbReference type="InterPro" id="IPR036249">
    <property type="entry name" value="Thioredoxin-like_sf"/>
</dbReference>
<proteinExistence type="inferred from homology"/>
<dbReference type="PANTHER" id="PTHR23322">
    <property type="entry name" value="FAS-ASSOCIATED PROTEIN"/>
    <property type="match status" value="1"/>
</dbReference>
<comment type="similarity">
    <text evidence="1">Belongs to the SNF7 family.</text>
</comment>
<dbReference type="SMART" id="SM00594">
    <property type="entry name" value="UAS"/>
    <property type="match status" value="1"/>
</dbReference>
<evidence type="ECO:0000256" key="1">
    <source>
        <dbReference type="ARBA" id="ARBA00006190"/>
    </source>
</evidence>
<evidence type="ECO:0000313" key="3">
    <source>
        <dbReference type="EMBL" id="KAJ8316653.1"/>
    </source>
</evidence>
<dbReference type="InterPro" id="IPR005024">
    <property type="entry name" value="Snf7_fam"/>
</dbReference>
<sequence length="564" mass="65768">MEKQINEMIQTCMEKDDSVLNIEKFTSEYVKNRNIPIKMQTVLNEIYRTGKVMKISSDELVRVIPAQNGGGDWLTWGYRNFIKPPVSWGIRKLFPSGKPIYVLKDIIKDKCKKLLDRHYCEALCDITDSVVEFRKILERNTDICKSDLELHLVIHELIRQKKVTVQQDNQHVSKGCIRWFEKQNRKSVKGYRKAVRCLRRRRFLNKRLNQLSFSLDMLEDILEKLRHAVSNEMILEAVQSGVCVLKEYNSKINVDLLNGSVTEVFEQHSELNSLIQEVFSKIPTTSSNTQEDLEKELNDILLNDKNSSENNEEDQQNSDDIQAHTKMEEMLDTRLPDVPEETFCEDEGCLQLSFEPTTSASDSVQNKDVKKRSSEVADLPVLEECGIDHCDKWLSLPKSNKRRVLILHKPPSDLLCQETFVNAMELGNRESKWLLVNIQNVQEYVCQIQNKDLWSNHEVQQIIKQHFIFWQANHDSTEGEKYIHHYGVKEWPYTAIVDPRNGKNMVIWNKIDPEKLCENIEHFLLENDLGDTCSSQTTTKKIKMDTDDFITIMNDDNRVRQLTD</sequence>
<feature type="domain" description="UAS" evidence="2">
    <location>
        <begin position="403"/>
        <end position="525"/>
    </location>
</feature>
<dbReference type="InterPro" id="IPR057471">
    <property type="entry name" value="CHMP7_WHD"/>
</dbReference>
<dbReference type="Gene3D" id="3.40.30.10">
    <property type="entry name" value="Glutaredoxin"/>
    <property type="match status" value="1"/>
</dbReference>
<evidence type="ECO:0000313" key="4">
    <source>
        <dbReference type="Proteomes" id="UP001217089"/>
    </source>
</evidence>
<keyword evidence="4" id="KW-1185">Reference proteome</keyword>
<dbReference type="InterPro" id="IPR006577">
    <property type="entry name" value="UAS"/>
</dbReference>
<dbReference type="EMBL" id="JARBDR010000291">
    <property type="protein sequence ID" value="KAJ8316653.1"/>
    <property type="molecule type" value="Genomic_DNA"/>
</dbReference>
<dbReference type="PANTHER" id="PTHR23322:SF6">
    <property type="entry name" value="UBX DOMAIN-CONTAINING PROTEIN 7"/>
    <property type="match status" value="1"/>
</dbReference>
<dbReference type="Pfam" id="PF13899">
    <property type="entry name" value="Thioredoxin_7"/>
    <property type="match status" value="1"/>
</dbReference>
<organism evidence="3 4">
    <name type="scientific">Tegillarca granosa</name>
    <name type="common">Malaysian cockle</name>
    <name type="synonym">Anadara granosa</name>
    <dbReference type="NCBI Taxonomy" id="220873"/>
    <lineage>
        <taxon>Eukaryota</taxon>
        <taxon>Metazoa</taxon>
        <taxon>Spiralia</taxon>
        <taxon>Lophotrochozoa</taxon>
        <taxon>Mollusca</taxon>
        <taxon>Bivalvia</taxon>
        <taxon>Autobranchia</taxon>
        <taxon>Pteriomorphia</taxon>
        <taxon>Arcoida</taxon>
        <taxon>Arcoidea</taxon>
        <taxon>Arcidae</taxon>
        <taxon>Tegillarca</taxon>
    </lineage>
</organism>
<dbReference type="CDD" id="cd02958">
    <property type="entry name" value="UAS"/>
    <property type="match status" value="1"/>
</dbReference>
<comment type="caution">
    <text evidence="3">The sequence shown here is derived from an EMBL/GenBank/DDBJ whole genome shotgun (WGS) entry which is preliminary data.</text>
</comment>
<name>A0ABQ9FH55_TEGGR</name>
<evidence type="ECO:0000259" key="2">
    <source>
        <dbReference type="SMART" id="SM00594"/>
    </source>
</evidence>
<dbReference type="Proteomes" id="UP001217089">
    <property type="component" value="Unassembled WGS sequence"/>
</dbReference>
<protein>
    <recommendedName>
        <fullName evidence="2">UAS domain-containing protein</fullName>
    </recommendedName>
</protein>